<feature type="chain" id="PRO_5009192235" description="Plastid lipid-associated protein/fibrillin conserved domain-containing protein" evidence="3">
    <location>
        <begin position="27"/>
        <end position="292"/>
    </location>
</feature>
<organism evidence="5 6">
    <name type="scientific">Fragilariopsis cylindrus CCMP1102</name>
    <dbReference type="NCBI Taxonomy" id="635003"/>
    <lineage>
        <taxon>Eukaryota</taxon>
        <taxon>Sar</taxon>
        <taxon>Stramenopiles</taxon>
        <taxon>Ochrophyta</taxon>
        <taxon>Bacillariophyta</taxon>
        <taxon>Bacillariophyceae</taxon>
        <taxon>Bacillariophycidae</taxon>
        <taxon>Bacillariales</taxon>
        <taxon>Bacillariaceae</taxon>
        <taxon>Fragilariopsis</taxon>
    </lineage>
</organism>
<dbReference type="InterPro" id="IPR039633">
    <property type="entry name" value="PAP"/>
</dbReference>
<feature type="domain" description="Plastid lipid-associated protein/fibrillin conserved" evidence="4">
    <location>
        <begin position="71"/>
        <end position="288"/>
    </location>
</feature>
<proteinExistence type="predicted"/>
<dbReference type="InParanoid" id="A0A1E7ETR7"/>
<dbReference type="GO" id="GO:0009536">
    <property type="term" value="C:plastid"/>
    <property type="evidence" value="ECO:0007669"/>
    <property type="project" value="UniProtKB-SubCell"/>
</dbReference>
<evidence type="ECO:0000313" key="6">
    <source>
        <dbReference type="Proteomes" id="UP000095751"/>
    </source>
</evidence>
<gene>
    <name evidence="5" type="ORF">FRACYDRAFT_264253</name>
</gene>
<dbReference type="OrthoDB" id="201398at2759"/>
<feature type="signal peptide" evidence="3">
    <location>
        <begin position="1"/>
        <end position="26"/>
    </location>
</feature>
<protein>
    <recommendedName>
        <fullName evidence="4">Plastid lipid-associated protein/fibrillin conserved domain-containing protein</fullName>
    </recommendedName>
</protein>
<name>A0A1E7ETR7_9STRA</name>
<evidence type="ECO:0000313" key="5">
    <source>
        <dbReference type="EMBL" id="OEU09225.1"/>
    </source>
</evidence>
<keyword evidence="2" id="KW-0934">Plastid</keyword>
<dbReference type="KEGG" id="fcy:FRACYDRAFT_264253"/>
<comment type="subcellular location">
    <subcellularLocation>
        <location evidence="1">Plastid</location>
    </subcellularLocation>
</comment>
<keyword evidence="3" id="KW-0732">Signal</keyword>
<dbReference type="EMBL" id="KV784376">
    <property type="protein sequence ID" value="OEU09225.1"/>
    <property type="molecule type" value="Genomic_DNA"/>
</dbReference>
<dbReference type="InterPro" id="IPR006843">
    <property type="entry name" value="PAP/fibrillin_dom"/>
</dbReference>
<evidence type="ECO:0000259" key="4">
    <source>
        <dbReference type="Pfam" id="PF04755"/>
    </source>
</evidence>
<dbReference type="PANTHER" id="PTHR31906">
    <property type="entry name" value="PLASTID-LIPID-ASSOCIATED PROTEIN 4, CHLOROPLASTIC-RELATED"/>
    <property type="match status" value="1"/>
</dbReference>
<dbReference type="AlphaFoldDB" id="A0A1E7ETR7"/>
<evidence type="ECO:0000256" key="3">
    <source>
        <dbReference type="SAM" id="SignalP"/>
    </source>
</evidence>
<dbReference type="Proteomes" id="UP000095751">
    <property type="component" value="Unassembled WGS sequence"/>
</dbReference>
<keyword evidence="6" id="KW-1185">Reference proteome</keyword>
<reference evidence="5 6" key="1">
    <citation type="submission" date="2016-09" db="EMBL/GenBank/DDBJ databases">
        <title>Extensive genetic diversity and differential bi-allelic expression allows diatom success in the polar Southern Ocean.</title>
        <authorList>
            <consortium name="DOE Joint Genome Institute"/>
            <person name="Mock T."/>
            <person name="Otillar R.P."/>
            <person name="Strauss J."/>
            <person name="Dupont C."/>
            <person name="Frickenhaus S."/>
            <person name="Maumus F."/>
            <person name="Mcmullan M."/>
            <person name="Sanges R."/>
            <person name="Schmutz J."/>
            <person name="Toseland A."/>
            <person name="Valas R."/>
            <person name="Veluchamy A."/>
            <person name="Ward B.J."/>
            <person name="Allen A."/>
            <person name="Barry K."/>
            <person name="Falciatore A."/>
            <person name="Ferrante M."/>
            <person name="Fortunato A.E."/>
            <person name="Gloeckner G."/>
            <person name="Gruber A."/>
            <person name="Hipkin R."/>
            <person name="Janech M."/>
            <person name="Kroth P."/>
            <person name="Leese F."/>
            <person name="Lindquist E."/>
            <person name="Lyon B.R."/>
            <person name="Martin J."/>
            <person name="Mayer C."/>
            <person name="Parker M."/>
            <person name="Quesneville H."/>
            <person name="Raymond J."/>
            <person name="Uhlig C."/>
            <person name="Valentin K.U."/>
            <person name="Worden A.Z."/>
            <person name="Armbrust E.V."/>
            <person name="Bowler C."/>
            <person name="Green B."/>
            <person name="Moulton V."/>
            <person name="Van Oosterhout C."/>
            <person name="Grigoriev I."/>
        </authorList>
    </citation>
    <scope>NUCLEOTIDE SEQUENCE [LARGE SCALE GENOMIC DNA]</scope>
    <source>
        <strain evidence="5 6">CCMP1102</strain>
    </source>
</reference>
<accession>A0A1E7ETR7</accession>
<evidence type="ECO:0000256" key="2">
    <source>
        <dbReference type="ARBA" id="ARBA00022640"/>
    </source>
</evidence>
<dbReference type="Pfam" id="PF04755">
    <property type="entry name" value="PAP_fibrillin"/>
    <property type="match status" value="1"/>
</dbReference>
<sequence>MTMTMKIFQCLLLIAIVLTTLPFVSSLSTTATAKTAITGLSSPPSLPLQPPATTNNIFVNVRSQFQRNDLKRKLISATKQKDKDESLIFSLVEELSKFNPTDCPTQGLAGYNEEVGRGGKSSPLDGSWRLLYTNAKDAEAPARTEKDSSEKFGDTVKSGIEVSTGQVIDAMKGECVNFIALEGTTSGDDEEESNNKKPFDRIEITIKMTPLNDTRVRLDFLRGRALNSNAPFSFLRDFTFSFPPAVVGDILATIRGKDFRVEPQAYFDILYIDDQLRAHRTGEGKIFIQERA</sequence>
<evidence type="ECO:0000256" key="1">
    <source>
        <dbReference type="ARBA" id="ARBA00004474"/>
    </source>
</evidence>